<feature type="transmembrane region" description="Helical" evidence="1">
    <location>
        <begin position="97"/>
        <end position="116"/>
    </location>
</feature>
<dbReference type="GO" id="GO:0020037">
    <property type="term" value="F:heme binding"/>
    <property type="evidence" value="ECO:0007669"/>
    <property type="project" value="InterPro"/>
</dbReference>
<feature type="transmembrane region" description="Helical" evidence="1">
    <location>
        <begin position="245"/>
        <end position="264"/>
    </location>
</feature>
<protein>
    <submittedName>
        <fullName evidence="3">Cytochrome c assembly protein</fullName>
    </submittedName>
</protein>
<keyword evidence="1" id="KW-0472">Membrane</keyword>
<reference evidence="3" key="1">
    <citation type="submission" date="2018-05" db="EMBL/GenBank/DDBJ databases">
        <authorList>
            <person name="Lanie J.A."/>
            <person name="Ng W.-L."/>
            <person name="Kazmierczak K.M."/>
            <person name="Andrzejewski T.M."/>
            <person name="Davidsen T.M."/>
            <person name="Wayne K.J."/>
            <person name="Tettelin H."/>
            <person name="Glass J.I."/>
            <person name="Rusch D."/>
            <person name="Podicherti R."/>
            <person name="Tsui H.-C.T."/>
            <person name="Winkler M.E."/>
        </authorList>
    </citation>
    <scope>NUCLEOTIDE SEQUENCE</scope>
    <source>
        <strain evidence="3">KNB</strain>
    </source>
</reference>
<gene>
    <name evidence="3" type="ORF">NITFAB_2353</name>
</gene>
<keyword evidence="1" id="KW-1133">Transmembrane helix</keyword>
<dbReference type="PANTHER" id="PTHR38034:SF1">
    <property type="entry name" value="INNER MEMBRANE PROTEIN YPJD"/>
    <property type="match status" value="1"/>
</dbReference>
<feature type="domain" description="Cytochrome c assembly protein" evidence="2">
    <location>
        <begin position="44"/>
        <end position="267"/>
    </location>
</feature>
<dbReference type="Pfam" id="PF01578">
    <property type="entry name" value="Cytochrom_C_asm"/>
    <property type="match status" value="1"/>
</dbReference>
<dbReference type="InterPro" id="IPR052372">
    <property type="entry name" value="YpjD/HemX"/>
</dbReference>
<feature type="transmembrane region" description="Helical" evidence="1">
    <location>
        <begin position="35"/>
        <end position="54"/>
    </location>
</feature>
<feature type="transmembrane region" description="Helical" evidence="1">
    <location>
        <begin position="173"/>
        <end position="195"/>
    </location>
</feature>
<dbReference type="InterPro" id="IPR002541">
    <property type="entry name" value="Cyt_c_assembly"/>
</dbReference>
<evidence type="ECO:0000313" key="3">
    <source>
        <dbReference type="EMBL" id="SPS06760.1"/>
    </source>
</evidence>
<dbReference type="GO" id="GO:0017004">
    <property type="term" value="P:cytochrome complex assembly"/>
    <property type="evidence" value="ECO:0007669"/>
    <property type="project" value="InterPro"/>
</dbReference>
<accession>A0A2X0QYK1</accession>
<feature type="transmembrane region" description="Helical" evidence="1">
    <location>
        <begin position="215"/>
        <end position="233"/>
    </location>
</feature>
<name>A0A2X0QYK1_9PROT</name>
<dbReference type="PANTHER" id="PTHR38034">
    <property type="entry name" value="INNER MEMBRANE PROTEIN YPJD"/>
    <property type="match status" value="1"/>
</dbReference>
<sequence length="270" mass="30062">MSNLPLYVITFFAYSLLAAYFWRAQTAGKIDTLNGGLIGHMVVVPLVLHAYLLYGNLFSGGELNLGLVNAVSLILWLTMLVYWVARFFYPIASLQALVLPLVAVGVVLPALFPTLHPRVNGLSFVLEAHILAAMFAYSLFTIGVLHAGLMSIVEKHLHHATLPRALQGLPPLLTMEILLFRIIGAGFVLLTMTLASGVIFSDQLFGKPWQFNHKMLFGFISWCVFAVLLLGHYYKGWRGRTAVRWTVSGFVFLLLAYLGTQFVLEVLLHR</sequence>
<evidence type="ECO:0000256" key="1">
    <source>
        <dbReference type="SAM" id="Phobius"/>
    </source>
</evidence>
<organism evidence="3">
    <name type="scientific">Candidatus Nitrotoga fabula</name>
    <dbReference type="NCBI Taxonomy" id="2182327"/>
    <lineage>
        <taxon>Bacteria</taxon>
        <taxon>Pseudomonadati</taxon>
        <taxon>Pseudomonadota</taxon>
        <taxon>Betaproteobacteria</taxon>
        <taxon>Nitrosomonadales</taxon>
        <taxon>Gallionellaceae</taxon>
        <taxon>Candidatus Nitrotoga</taxon>
    </lineage>
</organism>
<feature type="transmembrane region" description="Helical" evidence="1">
    <location>
        <begin position="66"/>
        <end position="85"/>
    </location>
</feature>
<proteinExistence type="predicted"/>
<evidence type="ECO:0000259" key="2">
    <source>
        <dbReference type="Pfam" id="PF01578"/>
    </source>
</evidence>
<dbReference type="AlphaFoldDB" id="A0A2X0QYK1"/>
<feature type="transmembrane region" description="Helical" evidence="1">
    <location>
        <begin position="6"/>
        <end position="23"/>
    </location>
</feature>
<keyword evidence="1" id="KW-0812">Transmembrane</keyword>
<dbReference type="EMBL" id="LS423452">
    <property type="protein sequence ID" value="SPS06760.1"/>
    <property type="molecule type" value="Genomic_DNA"/>
</dbReference>
<feature type="transmembrane region" description="Helical" evidence="1">
    <location>
        <begin position="128"/>
        <end position="153"/>
    </location>
</feature>